<accession>A0A016RZ05</accession>
<protein>
    <submittedName>
        <fullName evidence="2">Uncharacterized protein</fullName>
    </submittedName>
</protein>
<dbReference type="AlphaFoldDB" id="A0A016RZ05"/>
<comment type="caution">
    <text evidence="2">The sequence shown here is derived from an EMBL/GenBank/DDBJ whole genome shotgun (WGS) entry which is preliminary data.</text>
</comment>
<keyword evidence="1" id="KW-1133">Transmembrane helix</keyword>
<keyword evidence="1" id="KW-0472">Membrane</keyword>
<keyword evidence="1" id="KW-0812">Transmembrane</keyword>
<evidence type="ECO:0000313" key="2">
    <source>
        <dbReference type="EMBL" id="EYB83563.1"/>
    </source>
</evidence>
<feature type="transmembrane region" description="Helical" evidence="1">
    <location>
        <begin position="25"/>
        <end position="45"/>
    </location>
</feature>
<reference evidence="3" key="1">
    <citation type="journal article" date="2015" name="Nat. Genet.">
        <title>The genome and transcriptome of the zoonotic hookworm Ancylostoma ceylanicum identify infection-specific gene families.</title>
        <authorList>
            <person name="Schwarz E.M."/>
            <person name="Hu Y."/>
            <person name="Antoshechkin I."/>
            <person name="Miller M.M."/>
            <person name="Sternberg P.W."/>
            <person name="Aroian R.V."/>
        </authorList>
    </citation>
    <scope>NUCLEOTIDE SEQUENCE</scope>
    <source>
        <strain evidence="3">HY135</strain>
    </source>
</reference>
<keyword evidence="3" id="KW-1185">Reference proteome</keyword>
<sequence length="71" mass="8202">MQNSKTAEETGDMYVDVLRQTTATLHRVVVALLFFFFSFFPLGAFKYQLVSEFTTMELILRVIHPPLQSTQ</sequence>
<proteinExistence type="predicted"/>
<dbReference type="Proteomes" id="UP000024635">
    <property type="component" value="Unassembled WGS sequence"/>
</dbReference>
<dbReference type="EMBL" id="JARK01001669">
    <property type="protein sequence ID" value="EYB83563.1"/>
    <property type="molecule type" value="Genomic_DNA"/>
</dbReference>
<evidence type="ECO:0000313" key="3">
    <source>
        <dbReference type="Proteomes" id="UP000024635"/>
    </source>
</evidence>
<evidence type="ECO:0000256" key="1">
    <source>
        <dbReference type="SAM" id="Phobius"/>
    </source>
</evidence>
<gene>
    <name evidence="2" type="primary">Acey_s0333.g2810</name>
    <name evidence="2" type="ORF">Y032_0333g2810</name>
</gene>
<organism evidence="2 3">
    <name type="scientific">Ancylostoma ceylanicum</name>
    <dbReference type="NCBI Taxonomy" id="53326"/>
    <lineage>
        <taxon>Eukaryota</taxon>
        <taxon>Metazoa</taxon>
        <taxon>Ecdysozoa</taxon>
        <taxon>Nematoda</taxon>
        <taxon>Chromadorea</taxon>
        <taxon>Rhabditida</taxon>
        <taxon>Rhabditina</taxon>
        <taxon>Rhabditomorpha</taxon>
        <taxon>Strongyloidea</taxon>
        <taxon>Ancylostomatidae</taxon>
        <taxon>Ancylostomatinae</taxon>
        <taxon>Ancylostoma</taxon>
    </lineage>
</organism>
<name>A0A016RZ05_9BILA</name>